<evidence type="ECO:0000256" key="2">
    <source>
        <dbReference type="SAM" id="SignalP"/>
    </source>
</evidence>
<dbReference type="AlphaFoldDB" id="A0A0D7AGN5"/>
<proteinExistence type="predicted"/>
<keyword evidence="1" id="KW-0812">Transmembrane</keyword>
<keyword evidence="1" id="KW-1133">Transmembrane helix</keyword>
<evidence type="ECO:0000256" key="1">
    <source>
        <dbReference type="SAM" id="Phobius"/>
    </source>
</evidence>
<feature type="signal peptide" evidence="2">
    <location>
        <begin position="1"/>
        <end position="22"/>
    </location>
</feature>
<sequence>MYSSRFTLIFGVLAALLHVTSAVPVLSPRTVRELLSLAVVDELRTDPLSLEIRYDPEGTFRVALASPHLLYSQSIHITDVDDAPSFADSSDSGTAIILLESYCGYSQVTLSRLSLLESEDRTAEKYDYTLIIQMYHASSPLSSAAHVMFVASVIFSLVVVALNYVDDDDDDDTKKQAIPLERPGPIVVSLPSEKA</sequence>
<reference evidence="3 4" key="1">
    <citation type="journal article" date="2015" name="Fungal Genet. Biol.">
        <title>Evolution of novel wood decay mechanisms in Agaricales revealed by the genome sequences of Fistulina hepatica and Cylindrobasidium torrendii.</title>
        <authorList>
            <person name="Floudas D."/>
            <person name="Held B.W."/>
            <person name="Riley R."/>
            <person name="Nagy L.G."/>
            <person name="Koehler G."/>
            <person name="Ransdell A.S."/>
            <person name="Younus H."/>
            <person name="Chow J."/>
            <person name="Chiniquy J."/>
            <person name="Lipzen A."/>
            <person name="Tritt A."/>
            <person name="Sun H."/>
            <person name="Haridas S."/>
            <person name="LaButti K."/>
            <person name="Ohm R.A."/>
            <person name="Kues U."/>
            <person name="Blanchette R.A."/>
            <person name="Grigoriev I.V."/>
            <person name="Minto R.E."/>
            <person name="Hibbett D.S."/>
        </authorList>
    </citation>
    <scope>NUCLEOTIDE SEQUENCE [LARGE SCALE GENOMIC DNA]</scope>
    <source>
        <strain evidence="3 4">ATCC 64428</strain>
    </source>
</reference>
<evidence type="ECO:0000313" key="3">
    <source>
        <dbReference type="EMBL" id="KIY50451.1"/>
    </source>
</evidence>
<keyword evidence="2" id="KW-0732">Signal</keyword>
<evidence type="ECO:0000313" key="4">
    <source>
        <dbReference type="Proteomes" id="UP000054144"/>
    </source>
</evidence>
<keyword evidence="4" id="KW-1185">Reference proteome</keyword>
<feature type="chain" id="PRO_5002316181" evidence="2">
    <location>
        <begin position="23"/>
        <end position="195"/>
    </location>
</feature>
<accession>A0A0D7AGN5</accession>
<dbReference type="EMBL" id="KN881675">
    <property type="protein sequence ID" value="KIY50451.1"/>
    <property type="molecule type" value="Genomic_DNA"/>
</dbReference>
<dbReference type="Proteomes" id="UP000054144">
    <property type="component" value="Unassembled WGS sequence"/>
</dbReference>
<protein>
    <submittedName>
        <fullName evidence="3">Uncharacterized protein</fullName>
    </submittedName>
</protein>
<name>A0A0D7AGN5_9AGAR</name>
<organism evidence="3 4">
    <name type="scientific">Fistulina hepatica ATCC 64428</name>
    <dbReference type="NCBI Taxonomy" id="1128425"/>
    <lineage>
        <taxon>Eukaryota</taxon>
        <taxon>Fungi</taxon>
        <taxon>Dikarya</taxon>
        <taxon>Basidiomycota</taxon>
        <taxon>Agaricomycotina</taxon>
        <taxon>Agaricomycetes</taxon>
        <taxon>Agaricomycetidae</taxon>
        <taxon>Agaricales</taxon>
        <taxon>Fistulinaceae</taxon>
        <taxon>Fistulina</taxon>
    </lineage>
</organism>
<keyword evidence="1" id="KW-0472">Membrane</keyword>
<feature type="transmembrane region" description="Helical" evidence="1">
    <location>
        <begin position="144"/>
        <end position="165"/>
    </location>
</feature>
<gene>
    <name evidence="3" type="ORF">FISHEDRAFT_57296</name>
</gene>